<organism evidence="1 2">
    <name type="scientific">Salana multivorans</name>
    <dbReference type="NCBI Taxonomy" id="120377"/>
    <lineage>
        <taxon>Bacteria</taxon>
        <taxon>Bacillati</taxon>
        <taxon>Actinomycetota</taxon>
        <taxon>Actinomycetes</taxon>
        <taxon>Micrococcales</taxon>
        <taxon>Beutenbergiaceae</taxon>
        <taxon>Salana</taxon>
    </lineage>
</organism>
<dbReference type="PIRSF" id="PIRSF021505">
    <property type="entry name" value="O_gly_hdrol"/>
    <property type="match status" value="1"/>
</dbReference>
<reference evidence="1 2" key="1">
    <citation type="submission" date="2018-11" db="EMBL/GenBank/DDBJ databases">
        <title>Sequencing the genomes of 1000 actinobacteria strains.</title>
        <authorList>
            <person name="Klenk H.-P."/>
        </authorList>
    </citation>
    <scope>NUCLEOTIDE SEQUENCE [LARGE SCALE GENOMIC DNA]</scope>
    <source>
        <strain evidence="1 2">DSM 13521</strain>
    </source>
</reference>
<accession>A0A3N2DA76</accession>
<comment type="caution">
    <text evidence="1">The sequence shown here is derived from an EMBL/GenBank/DDBJ whole genome shotgun (WGS) entry which is preliminary data.</text>
</comment>
<evidence type="ECO:0000313" key="1">
    <source>
        <dbReference type="EMBL" id="ROR96701.1"/>
    </source>
</evidence>
<dbReference type="InterPro" id="IPR014512">
    <property type="entry name" value="O_gly_hydro"/>
</dbReference>
<dbReference type="Proteomes" id="UP000275356">
    <property type="component" value="Unassembled WGS sequence"/>
</dbReference>
<dbReference type="Gene3D" id="1.50.10.20">
    <property type="match status" value="1"/>
</dbReference>
<dbReference type="RefSeq" id="WP_170169375.1">
    <property type="nucleotide sequence ID" value="NZ_RKHQ01000001.1"/>
</dbReference>
<keyword evidence="2" id="KW-1185">Reference proteome</keyword>
<protein>
    <submittedName>
        <fullName evidence="1">Putative alpha-1,6-mannanase (GH76 family)</fullName>
    </submittedName>
</protein>
<evidence type="ECO:0000313" key="2">
    <source>
        <dbReference type="Proteomes" id="UP000275356"/>
    </source>
</evidence>
<dbReference type="EMBL" id="RKHQ01000001">
    <property type="protein sequence ID" value="ROR96701.1"/>
    <property type="molecule type" value="Genomic_DNA"/>
</dbReference>
<proteinExistence type="predicted"/>
<name>A0A3N2DA76_9MICO</name>
<dbReference type="GO" id="GO:0005975">
    <property type="term" value="P:carbohydrate metabolic process"/>
    <property type="evidence" value="ECO:0007669"/>
    <property type="project" value="InterPro"/>
</dbReference>
<dbReference type="InterPro" id="IPR008928">
    <property type="entry name" value="6-hairpin_glycosidase_sf"/>
</dbReference>
<sequence length="352" mass="39004">MSHPTWSQYADLAQHGLEHYFGAPAPQLLNNTYPAGDNEVFNYWWLAHAIDARLDAYARTGDPAWLDSARAIEANLRERNGDQLFNDYFDDMLWYALALVRLHDASGEQRYLDDARAIHAHVHRHGWNDTLGWSLAWRTQQLDYKNTPANGPFVILSARLFELAPDPELLGLAQMSFDWLTRTMVGPDGFVEDGINRLGDGAVDRQWRFSYNQGLYIGAALALTSATSLDLVPLATRTALAALDALAPDGVIAREGSGGDEGLFKGVLYRYLGLLIDRLDAADPDRARLVEFVRVSTDALVASATDPTSTTPVPLLASDDWRVRVEPPVYYSTQLSAIMALELRAAIENDAA</sequence>
<dbReference type="PANTHER" id="PTHR47791">
    <property type="entry name" value="MEIOTICALLY UP-REGULATED GENE 191 PROTEIN"/>
    <property type="match status" value="1"/>
</dbReference>
<dbReference type="Pfam" id="PF03663">
    <property type="entry name" value="Glyco_hydro_76"/>
    <property type="match status" value="1"/>
</dbReference>
<dbReference type="PANTHER" id="PTHR47791:SF3">
    <property type="entry name" value="MEIOTICALLY UP-REGULATED GENE 191 PROTEIN"/>
    <property type="match status" value="1"/>
</dbReference>
<dbReference type="InterPro" id="IPR005198">
    <property type="entry name" value="Glyco_hydro_76"/>
</dbReference>
<dbReference type="InterPro" id="IPR053169">
    <property type="entry name" value="MUG_Protein"/>
</dbReference>
<dbReference type="AlphaFoldDB" id="A0A3N2DA76"/>
<dbReference type="SUPFAM" id="SSF48208">
    <property type="entry name" value="Six-hairpin glycosidases"/>
    <property type="match status" value="1"/>
</dbReference>
<gene>
    <name evidence="1" type="ORF">EDD28_1291</name>
</gene>